<gene>
    <name evidence="7" type="ORF">E1161_21455</name>
</gene>
<comment type="similarity">
    <text evidence="1">Belongs to the low molecular weight phosphotyrosine protein phosphatase family.</text>
</comment>
<feature type="active site" description="Proton donor" evidence="5">
    <location>
        <position position="120"/>
    </location>
</feature>
<dbReference type="EC" id="3.1.3.48" evidence="2"/>
<evidence type="ECO:0000313" key="7">
    <source>
        <dbReference type="EMBL" id="TDC89421.1"/>
    </source>
</evidence>
<dbReference type="OrthoDB" id="9784339at2"/>
<reference evidence="7 8" key="1">
    <citation type="submission" date="2019-03" db="EMBL/GenBank/DDBJ databases">
        <title>Draft genome sequences of novel Actinobacteria.</title>
        <authorList>
            <person name="Sahin N."/>
            <person name="Ay H."/>
            <person name="Saygin H."/>
        </authorList>
    </citation>
    <scope>NUCLEOTIDE SEQUENCE [LARGE SCALE GENOMIC DNA]</scope>
    <source>
        <strain evidence="7 8">16K404</strain>
    </source>
</reference>
<feature type="active site" description="Nucleophile" evidence="5">
    <location>
        <position position="7"/>
    </location>
</feature>
<organism evidence="7 8">
    <name type="scientific">Saccharopolyspora aridisoli</name>
    <dbReference type="NCBI Taxonomy" id="2530385"/>
    <lineage>
        <taxon>Bacteria</taxon>
        <taxon>Bacillati</taxon>
        <taxon>Actinomycetota</taxon>
        <taxon>Actinomycetes</taxon>
        <taxon>Pseudonocardiales</taxon>
        <taxon>Pseudonocardiaceae</taxon>
        <taxon>Saccharopolyspora</taxon>
    </lineage>
</organism>
<dbReference type="InterPro" id="IPR023485">
    <property type="entry name" value="Ptyr_pPase"/>
</dbReference>
<dbReference type="RefSeq" id="WP_132626106.1">
    <property type="nucleotide sequence ID" value="NZ_SMKV01000033.1"/>
</dbReference>
<evidence type="ECO:0000256" key="4">
    <source>
        <dbReference type="ARBA" id="ARBA00022912"/>
    </source>
</evidence>
<feature type="domain" description="Phosphotyrosine protein phosphatase I" evidence="6">
    <location>
        <begin position="1"/>
        <end position="146"/>
    </location>
</feature>
<name>A0A4R4UD31_9PSEU</name>
<dbReference type="InterPro" id="IPR036196">
    <property type="entry name" value="Ptyr_pPase_sf"/>
</dbReference>
<dbReference type="PANTHER" id="PTHR11717:SF7">
    <property type="entry name" value="LOW MOLECULAR WEIGHT PHOSPHOTYROSINE PROTEIN PHOSPHATASE"/>
    <property type="match status" value="1"/>
</dbReference>
<dbReference type="PANTHER" id="PTHR11717">
    <property type="entry name" value="LOW MOLECULAR WEIGHT PROTEIN TYROSINE PHOSPHATASE"/>
    <property type="match status" value="1"/>
</dbReference>
<evidence type="ECO:0000256" key="2">
    <source>
        <dbReference type="ARBA" id="ARBA00013064"/>
    </source>
</evidence>
<dbReference type="InterPro" id="IPR050438">
    <property type="entry name" value="LMW_PTPase"/>
</dbReference>
<keyword evidence="3" id="KW-0378">Hydrolase</keyword>
<dbReference type="AlphaFoldDB" id="A0A4R4UD31"/>
<dbReference type="SUPFAM" id="SSF52788">
    <property type="entry name" value="Phosphotyrosine protein phosphatases I"/>
    <property type="match status" value="1"/>
</dbReference>
<protein>
    <recommendedName>
        <fullName evidence="2">protein-tyrosine-phosphatase</fullName>
        <ecNumber evidence="2">3.1.3.48</ecNumber>
    </recommendedName>
</protein>
<evidence type="ECO:0000259" key="6">
    <source>
        <dbReference type="SMART" id="SM00226"/>
    </source>
</evidence>
<accession>A0A4R4UD31</accession>
<dbReference type="Gene3D" id="3.40.50.2300">
    <property type="match status" value="1"/>
</dbReference>
<evidence type="ECO:0000256" key="3">
    <source>
        <dbReference type="ARBA" id="ARBA00022801"/>
    </source>
</evidence>
<comment type="caution">
    <text evidence="7">The sequence shown here is derived from an EMBL/GenBank/DDBJ whole genome shotgun (WGS) entry which is preliminary data.</text>
</comment>
<dbReference type="InterPro" id="IPR017867">
    <property type="entry name" value="Tyr_phospatase_low_mol_wt"/>
</dbReference>
<proteinExistence type="inferred from homology"/>
<sequence>MHVSFVCTGNICRSPMAALIFAEELRRAGLDSQVEVSSAGTGPWHVGEPADPRTEKVLAANDYPTDHVAAQIDERHLVADLLVAMDEGHLRAVRRLAGDPDRVRLLRSFDPDADGTEVPDPYYGGPNGFDDVLAMVEAAMPELVAWVRERL</sequence>
<dbReference type="Proteomes" id="UP000294744">
    <property type="component" value="Unassembled WGS sequence"/>
</dbReference>
<dbReference type="SMART" id="SM00226">
    <property type="entry name" value="LMWPc"/>
    <property type="match status" value="1"/>
</dbReference>
<dbReference type="CDD" id="cd16343">
    <property type="entry name" value="LMWPTP"/>
    <property type="match status" value="1"/>
</dbReference>
<dbReference type="PRINTS" id="PR00719">
    <property type="entry name" value="LMWPTPASE"/>
</dbReference>
<evidence type="ECO:0000256" key="1">
    <source>
        <dbReference type="ARBA" id="ARBA00011063"/>
    </source>
</evidence>
<dbReference type="GO" id="GO:0004725">
    <property type="term" value="F:protein tyrosine phosphatase activity"/>
    <property type="evidence" value="ECO:0007669"/>
    <property type="project" value="UniProtKB-EC"/>
</dbReference>
<evidence type="ECO:0000313" key="8">
    <source>
        <dbReference type="Proteomes" id="UP000294744"/>
    </source>
</evidence>
<dbReference type="EMBL" id="SMKV01000033">
    <property type="protein sequence ID" value="TDC89421.1"/>
    <property type="molecule type" value="Genomic_DNA"/>
</dbReference>
<keyword evidence="8" id="KW-1185">Reference proteome</keyword>
<dbReference type="Pfam" id="PF01451">
    <property type="entry name" value="LMWPc"/>
    <property type="match status" value="1"/>
</dbReference>
<feature type="active site" description="Nucleophile" evidence="5">
    <location>
        <position position="13"/>
    </location>
</feature>
<keyword evidence="4" id="KW-0904">Protein phosphatase</keyword>
<evidence type="ECO:0000256" key="5">
    <source>
        <dbReference type="PIRSR" id="PIRSR617867-1"/>
    </source>
</evidence>